<dbReference type="Pfam" id="PF01909">
    <property type="entry name" value="NTP_transf_2"/>
    <property type="match status" value="1"/>
</dbReference>
<dbReference type="InterPro" id="IPR043519">
    <property type="entry name" value="NT_sf"/>
</dbReference>
<evidence type="ECO:0000313" key="3">
    <source>
        <dbReference type="Proteomes" id="UP000199092"/>
    </source>
</evidence>
<keyword evidence="3" id="KW-1185">Reference proteome</keyword>
<dbReference type="AlphaFoldDB" id="A0A1H1VCB2"/>
<dbReference type="RefSeq" id="WP_091413137.1">
    <property type="nucleotide sequence ID" value="NZ_LT629749.1"/>
</dbReference>
<gene>
    <name evidence="2" type="ORF">SAMN04488543_2446</name>
</gene>
<keyword evidence="2" id="KW-0808">Transferase</keyword>
<dbReference type="Proteomes" id="UP000199092">
    <property type="component" value="Chromosome I"/>
</dbReference>
<feature type="domain" description="Polymerase nucleotidyl transferase" evidence="1">
    <location>
        <begin position="20"/>
        <end position="51"/>
    </location>
</feature>
<protein>
    <submittedName>
        <fullName evidence="2">Nucleotidyltransferase domain-containing protein</fullName>
    </submittedName>
</protein>
<dbReference type="InterPro" id="IPR002934">
    <property type="entry name" value="Polymerase_NTP_transf_dom"/>
</dbReference>
<dbReference type="GO" id="GO:0016779">
    <property type="term" value="F:nucleotidyltransferase activity"/>
    <property type="evidence" value="ECO:0007669"/>
    <property type="project" value="InterPro"/>
</dbReference>
<dbReference type="OrthoDB" id="5176171at2"/>
<dbReference type="EMBL" id="LT629749">
    <property type="protein sequence ID" value="SDS82323.1"/>
    <property type="molecule type" value="Genomic_DNA"/>
</dbReference>
<dbReference type="SUPFAM" id="SSF81301">
    <property type="entry name" value="Nucleotidyltransferase"/>
    <property type="match status" value="1"/>
</dbReference>
<proteinExistence type="predicted"/>
<evidence type="ECO:0000313" key="2">
    <source>
        <dbReference type="EMBL" id="SDS82323.1"/>
    </source>
</evidence>
<dbReference type="CDD" id="cd05403">
    <property type="entry name" value="NT_KNTase_like"/>
    <property type="match status" value="1"/>
</dbReference>
<sequence length="281" mass="28829">MLSDVRLHELAAALVGVGGVEAVTLGGSRARGTQRPDSDVDLGLYYRPPLDVAGLRALAATLARARDGQVPQVTEPGAWGRWVDGGGWLLVDGMAVDWIYRDLDRVRASCAAAQQGSAEFHAQVGHPLGVPDFAYAGEVALGRVLADPAGELAVLRTEVATYPPALARALVGRLAEAAFLLGGLDKPAGRGDAAFVAGALFRVVGLCAHALHARAGRWVITEKGLVDATGTLAGAPTDFSRRAHTLLGGLGTTPDGLRASVAAAAALLAEVVDACADPPAR</sequence>
<name>A0A1H1VCB2_9ACTN</name>
<evidence type="ECO:0000259" key="1">
    <source>
        <dbReference type="Pfam" id="PF01909"/>
    </source>
</evidence>
<reference evidence="2 3" key="1">
    <citation type="submission" date="2016-10" db="EMBL/GenBank/DDBJ databases">
        <authorList>
            <person name="de Groot N.N."/>
        </authorList>
    </citation>
    <scope>NUCLEOTIDE SEQUENCE [LARGE SCALE GENOMIC DNA]</scope>
    <source>
        <strain evidence="2 3">DSM 21741</strain>
    </source>
</reference>
<dbReference type="Gene3D" id="3.30.460.10">
    <property type="entry name" value="Beta Polymerase, domain 2"/>
    <property type="match status" value="1"/>
</dbReference>
<dbReference type="STRING" id="546871.SAMN04488543_2446"/>
<accession>A0A1H1VCB2</accession>
<organism evidence="2 3">
    <name type="scientific">Friedmanniella luteola</name>
    <dbReference type="NCBI Taxonomy" id="546871"/>
    <lineage>
        <taxon>Bacteria</taxon>
        <taxon>Bacillati</taxon>
        <taxon>Actinomycetota</taxon>
        <taxon>Actinomycetes</taxon>
        <taxon>Propionibacteriales</taxon>
        <taxon>Nocardioidaceae</taxon>
        <taxon>Friedmanniella</taxon>
    </lineage>
</organism>